<organism evidence="3 4">
    <name type="scientific">Nonomuraea phyllanthi</name>
    <dbReference type="NCBI Taxonomy" id="2219224"/>
    <lineage>
        <taxon>Bacteria</taxon>
        <taxon>Bacillati</taxon>
        <taxon>Actinomycetota</taxon>
        <taxon>Actinomycetes</taxon>
        <taxon>Streptosporangiales</taxon>
        <taxon>Streptosporangiaceae</taxon>
        <taxon>Nonomuraea</taxon>
    </lineage>
</organism>
<reference evidence="3 4" key="1">
    <citation type="submission" date="2019-10" db="EMBL/GenBank/DDBJ databases">
        <title>Nonomuraea sp. nov., isolated from Phyllanthus amarus.</title>
        <authorList>
            <person name="Klykleung N."/>
            <person name="Tanasupawat S."/>
        </authorList>
    </citation>
    <scope>NUCLEOTIDE SEQUENCE [LARGE SCALE GENOMIC DNA]</scope>
    <source>
        <strain evidence="3 4">PA1-10</strain>
    </source>
</reference>
<keyword evidence="2" id="KW-1133">Transmembrane helix</keyword>
<protein>
    <submittedName>
        <fullName evidence="3">Uncharacterized protein</fullName>
    </submittedName>
</protein>
<dbReference type="Proteomes" id="UP000312512">
    <property type="component" value="Unassembled WGS sequence"/>
</dbReference>
<dbReference type="Pfam" id="PF19609">
    <property type="entry name" value="DUF6114"/>
    <property type="match status" value="1"/>
</dbReference>
<evidence type="ECO:0000313" key="4">
    <source>
        <dbReference type="Proteomes" id="UP000312512"/>
    </source>
</evidence>
<evidence type="ECO:0000313" key="3">
    <source>
        <dbReference type="EMBL" id="KAB8193093.1"/>
    </source>
</evidence>
<dbReference type="OrthoDB" id="3535986at2"/>
<name>A0A5C4WC75_9ACTN</name>
<keyword evidence="2" id="KW-0812">Transmembrane</keyword>
<comment type="caution">
    <text evidence="3">The sequence shown here is derived from an EMBL/GenBank/DDBJ whole genome shotgun (WGS) entry which is preliminary data.</text>
</comment>
<feature type="region of interest" description="Disordered" evidence="1">
    <location>
        <begin position="119"/>
        <end position="146"/>
    </location>
</feature>
<dbReference type="AlphaFoldDB" id="A0A5C4WC75"/>
<feature type="transmembrane region" description="Helical" evidence="2">
    <location>
        <begin position="57"/>
        <end position="75"/>
    </location>
</feature>
<dbReference type="EMBL" id="VDLX02000008">
    <property type="protein sequence ID" value="KAB8193093.1"/>
    <property type="molecule type" value="Genomic_DNA"/>
</dbReference>
<keyword evidence="4" id="KW-1185">Reference proteome</keyword>
<evidence type="ECO:0000256" key="1">
    <source>
        <dbReference type="SAM" id="MobiDB-lite"/>
    </source>
</evidence>
<keyword evidence="2" id="KW-0472">Membrane</keyword>
<feature type="compositionally biased region" description="Basic residues" evidence="1">
    <location>
        <begin position="134"/>
        <end position="146"/>
    </location>
</feature>
<evidence type="ECO:0000256" key="2">
    <source>
        <dbReference type="SAM" id="Phobius"/>
    </source>
</evidence>
<dbReference type="InterPro" id="IPR046096">
    <property type="entry name" value="DUF6114"/>
</dbReference>
<feature type="compositionally biased region" description="Pro residues" evidence="1">
    <location>
        <begin position="124"/>
        <end position="133"/>
    </location>
</feature>
<proteinExistence type="predicted"/>
<feature type="transmembrane region" description="Helical" evidence="2">
    <location>
        <begin position="24"/>
        <end position="50"/>
    </location>
</feature>
<accession>A0A5C4WC75</accession>
<sequence length="146" mass="15378">MLLMFAGALARGLGSVAAWTRRRPFWAGCLLVAAGIEILLVPVAGTWVIVHTGVGGYAGFLLGLFLVAMGLGLWFASEQRFVIAVLAILAALAAFVLSNLGGLLVGSLVAIVGASMGSAWTPRRPSPPQQPQKPRPRQPLRSRPPR</sequence>
<feature type="transmembrane region" description="Helical" evidence="2">
    <location>
        <begin position="81"/>
        <end position="114"/>
    </location>
</feature>
<gene>
    <name evidence="3" type="ORF">FH608_022460</name>
</gene>